<reference evidence="3" key="1">
    <citation type="submission" date="2008-12" db="EMBL/GenBank/DDBJ databases">
        <title>Annotation of Streptomyces ghanaensis ATCC 14672.</title>
        <authorList>
            <consortium name="The Broad Institute Genome Sequencing Platform"/>
            <consortium name="Broad Institute Microbial Sequencing Center"/>
            <person name="Fischbach M."/>
            <person name="Ward D."/>
            <person name="Young S."/>
            <person name="Kodira C.D."/>
            <person name="Zeng Q."/>
            <person name="Koehrsen M."/>
            <person name="Godfrey P."/>
            <person name="Alvarado L."/>
            <person name="Berlin A.M."/>
            <person name="Borenstein D."/>
            <person name="Chen Z."/>
            <person name="Engels R."/>
            <person name="Freedman E."/>
            <person name="Gellesch M."/>
            <person name="Goldberg J."/>
            <person name="Griggs A."/>
            <person name="Gujja S."/>
            <person name="Heiman D.I."/>
            <person name="Hepburn T.A."/>
            <person name="Howarth C."/>
            <person name="Jen D."/>
            <person name="Larson L."/>
            <person name="Lewis B."/>
            <person name="Mehta T."/>
            <person name="Park D."/>
            <person name="Pearson M."/>
            <person name="Roberts A."/>
            <person name="Saif S."/>
            <person name="Shea T.D."/>
            <person name="Shenoy N."/>
            <person name="Sisk P."/>
            <person name="Stolte C."/>
            <person name="Sykes S.N."/>
            <person name="Walk T."/>
            <person name="White J."/>
            <person name="Yandava C."/>
            <person name="Straight P."/>
            <person name="Clardy J."/>
            <person name="Hung D."/>
            <person name="Kolter R."/>
            <person name="Mekalanos J."/>
            <person name="Walker S."/>
            <person name="Walsh C.T."/>
            <person name="Wieland B.L.C."/>
            <person name="Ilzarbe M."/>
            <person name="Galagan J."/>
            <person name="Nusbaum C."/>
            <person name="Birren B."/>
        </authorList>
    </citation>
    <scope>NUCLEOTIDE SEQUENCE [LARGE SCALE GENOMIC DNA]</scope>
    <source>
        <strain evidence="3">ATCC 14672 / DSM 40746 / JCM 4963 / KCTC 9882 / NRRL B-12104 / FH 1290</strain>
    </source>
</reference>
<name>D5ZR05_STRV1</name>
<evidence type="ECO:0000313" key="2">
    <source>
        <dbReference type="EMBL" id="EFE68396.2"/>
    </source>
</evidence>
<dbReference type="EMBL" id="DS999641">
    <property type="protein sequence ID" value="EFE68396.2"/>
    <property type="molecule type" value="Genomic_DNA"/>
</dbReference>
<gene>
    <name evidence="2" type="ORF">SSFG_03640</name>
</gene>
<accession>D5ZR05</accession>
<evidence type="ECO:0000256" key="1">
    <source>
        <dbReference type="SAM" id="MobiDB-lite"/>
    </source>
</evidence>
<evidence type="ECO:0000313" key="3">
    <source>
        <dbReference type="Proteomes" id="UP000003824"/>
    </source>
</evidence>
<feature type="region of interest" description="Disordered" evidence="1">
    <location>
        <begin position="54"/>
        <end position="87"/>
    </location>
</feature>
<proteinExistence type="predicted"/>
<dbReference type="AlphaFoldDB" id="D5ZR05"/>
<protein>
    <submittedName>
        <fullName evidence="2">Predicted protein</fullName>
    </submittedName>
</protein>
<organism evidence="2 3">
    <name type="scientific">Streptomyces viridosporus (strain ATCC 14672 / DSM 40746 / JCM 4963 / KCTC 9882 / NRRL B-12104 / FH 1290)</name>
    <name type="common">Streptomyces ghanaensis</name>
    <dbReference type="NCBI Taxonomy" id="566461"/>
    <lineage>
        <taxon>Bacteria</taxon>
        <taxon>Bacillati</taxon>
        <taxon>Actinomycetota</taxon>
        <taxon>Actinomycetes</taxon>
        <taxon>Kitasatosporales</taxon>
        <taxon>Streptomycetaceae</taxon>
        <taxon>Streptomyces</taxon>
    </lineage>
</organism>
<dbReference type="Proteomes" id="UP000003824">
    <property type="component" value="Unassembled WGS sequence"/>
</dbReference>
<sequence length="94" mass="10602">MAKRPPAVLGRIACAMGHLLRKAAHRSAVHTRCVQIDGQPGRISTGSRCVGTLYRPHRCPSGQRRPRRRDRTTVRPGRPGRPPTDPDCQWRLLY</sequence>